<feature type="domain" description="Phosphoribosyltransferase" evidence="2">
    <location>
        <begin position="215"/>
        <end position="256"/>
    </location>
</feature>
<sequence length="265" mass="28079">MESVAGLVKSGIWRRHIAGSIRRLGGMVLDLAYPPVCLNCEAPTAVPNALCSSCFNTLRPITAPLCPVLGLPFAASLGPGTLSAEALADPPPFGRARAAVVYGDVAATLVSRLKYGDRPELAGFCARLMAGAGHELWADNPVLVPVPLHPARQRERRFNQSAELAQALGRLTGLKVDPSLVQRTRRTRQQVGLSGSGRQRNVAGAFATHPDIALRLGGRRIVLVDDVYTTGATVKALTRTLRKAGVEAIDVVTFARVVIGADLPI</sequence>
<evidence type="ECO:0000313" key="4">
    <source>
        <dbReference type="EMBL" id="QDZ13306.1"/>
    </source>
</evidence>
<evidence type="ECO:0000256" key="1">
    <source>
        <dbReference type="ARBA" id="ARBA00008007"/>
    </source>
</evidence>
<gene>
    <name evidence="4" type="ORF">FPZ08_13675</name>
</gene>
<dbReference type="AlphaFoldDB" id="A0A5B8LZ19"/>
<dbReference type="SUPFAM" id="SSF53271">
    <property type="entry name" value="PRTase-like"/>
    <property type="match status" value="1"/>
</dbReference>
<evidence type="ECO:0000313" key="5">
    <source>
        <dbReference type="Proteomes" id="UP000315364"/>
    </source>
</evidence>
<dbReference type="EMBL" id="CP042304">
    <property type="protein sequence ID" value="QDZ13306.1"/>
    <property type="molecule type" value="Genomic_DNA"/>
</dbReference>
<dbReference type="InterPro" id="IPR000836">
    <property type="entry name" value="PRTase_dom"/>
</dbReference>
<dbReference type="Proteomes" id="UP000315364">
    <property type="component" value="Chromosome"/>
</dbReference>
<organism evidence="4 5">
    <name type="scientific">Devosia ginsengisoli</name>
    <dbReference type="NCBI Taxonomy" id="400770"/>
    <lineage>
        <taxon>Bacteria</taxon>
        <taxon>Pseudomonadati</taxon>
        <taxon>Pseudomonadota</taxon>
        <taxon>Alphaproteobacteria</taxon>
        <taxon>Hyphomicrobiales</taxon>
        <taxon>Devosiaceae</taxon>
        <taxon>Devosia</taxon>
    </lineage>
</organism>
<dbReference type="Gene3D" id="3.40.50.2020">
    <property type="match status" value="1"/>
</dbReference>
<evidence type="ECO:0000259" key="3">
    <source>
        <dbReference type="Pfam" id="PF18912"/>
    </source>
</evidence>
<accession>A0A5B8LZ19</accession>
<name>A0A5B8LZ19_9HYPH</name>
<dbReference type="OrthoDB" id="9779910at2"/>
<dbReference type="KEGG" id="dea:FPZ08_13675"/>
<dbReference type="InterPro" id="IPR029057">
    <property type="entry name" value="PRTase-like"/>
</dbReference>
<dbReference type="CDD" id="cd06223">
    <property type="entry name" value="PRTases_typeI"/>
    <property type="match status" value="1"/>
</dbReference>
<dbReference type="PANTHER" id="PTHR47505">
    <property type="entry name" value="DNA UTILIZATION PROTEIN YHGH"/>
    <property type="match status" value="1"/>
</dbReference>
<evidence type="ECO:0000259" key="2">
    <source>
        <dbReference type="Pfam" id="PF00156"/>
    </source>
</evidence>
<reference evidence="4 5" key="1">
    <citation type="submission" date="2019-07" db="EMBL/GenBank/DDBJ databases">
        <title>Full genome sequence of Devosia sp. Gsoil 520.</title>
        <authorList>
            <person name="Im W.-T."/>
        </authorList>
    </citation>
    <scope>NUCLEOTIDE SEQUENCE [LARGE SCALE GENOMIC DNA]</scope>
    <source>
        <strain evidence="4 5">Gsoil 520</strain>
    </source>
</reference>
<feature type="domain" description="Double zinc ribbon" evidence="3">
    <location>
        <begin position="28"/>
        <end position="76"/>
    </location>
</feature>
<dbReference type="Pfam" id="PF18912">
    <property type="entry name" value="DZR_2"/>
    <property type="match status" value="1"/>
</dbReference>
<dbReference type="Pfam" id="PF00156">
    <property type="entry name" value="Pribosyltran"/>
    <property type="match status" value="1"/>
</dbReference>
<dbReference type="InterPro" id="IPR044005">
    <property type="entry name" value="DZR_2"/>
</dbReference>
<protein>
    <submittedName>
        <fullName evidence="4">ComF family protein</fullName>
    </submittedName>
</protein>
<comment type="similarity">
    <text evidence="1">Belongs to the ComF/GntX family.</text>
</comment>
<proteinExistence type="inferred from homology"/>
<dbReference type="InterPro" id="IPR051910">
    <property type="entry name" value="ComF/GntX_DNA_util-trans"/>
</dbReference>
<dbReference type="PANTHER" id="PTHR47505:SF1">
    <property type="entry name" value="DNA UTILIZATION PROTEIN YHGH"/>
    <property type="match status" value="1"/>
</dbReference>
<keyword evidence="5" id="KW-1185">Reference proteome</keyword>